<dbReference type="EMBL" id="JANPWB010000013">
    <property type="protein sequence ID" value="KAJ1107220.1"/>
    <property type="molecule type" value="Genomic_DNA"/>
</dbReference>
<gene>
    <name evidence="2" type="ORF">NDU88_004613</name>
</gene>
<reference evidence="2" key="1">
    <citation type="journal article" date="2022" name="bioRxiv">
        <title>Sequencing and chromosome-scale assembly of the giantPleurodeles waltlgenome.</title>
        <authorList>
            <person name="Brown T."/>
            <person name="Elewa A."/>
            <person name="Iarovenko S."/>
            <person name="Subramanian E."/>
            <person name="Araus A.J."/>
            <person name="Petzold A."/>
            <person name="Susuki M."/>
            <person name="Suzuki K.-i.T."/>
            <person name="Hayashi T."/>
            <person name="Toyoda A."/>
            <person name="Oliveira C."/>
            <person name="Osipova E."/>
            <person name="Leigh N.D."/>
            <person name="Simon A."/>
            <person name="Yun M.H."/>
        </authorList>
    </citation>
    <scope>NUCLEOTIDE SEQUENCE</scope>
    <source>
        <strain evidence="2">20211129_DDA</strain>
        <tissue evidence="2">Liver</tissue>
    </source>
</reference>
<dbReference type="Proteomes" id="UP001066276">
    <property type="component" value="Chromosome 9"/>
</dbReference>
<evidence type="ECO:0000256" key="1">
    <source>
        <dbReference type="SAM" id="MobiDB-lite"/>
    </source>
</evidence>
<proteinExistence type="predicted"/>
<organism evidence="2 3">
    <name type="scientific">Pleurodeles waltl</name>
    <name type="common">Iberian ribbed newt</name>
    <dbReference type="NCBI Taxonomy" id="8319"/>
    <lineage>
        <taxon>Eukaryota</taxon>
        <taxon>Metazoa</taxon>
        <taxon>Chordata</taxon>
        <taxon>Craniata</taxon>
        <taxon>Vertebrata</taxon>
        <taxon>Euteleostomi</taxon>
        <taxon>Amphibia</taxon>
        <taxon>Batrachia</taxon>
        <taxon>Caudata</taxon>
        <taxon>Salamandroidea</taxon>
        <taxon>Salamandridae</taxon>
        <taxon>Pleurodelinae</taxon>
        <taxon>Pleurodeles</taxon>
    </lineage>
</organism>
<sequence length="153" mass="16603">MARAATALPFRTQVQLKPLENLQKQDVESKVQCCDGPTLASDPPYPRGARSIELPDPEALATSTNPEVLQGTKGQKRNTASDPGEQEDSEEPETTGTPMEMKAVGGEDDDGPVDGTQAGRQRGGEDRRQYSKTTSTPWEVRGLHRCVARIKAQ</sequence>
<keyword evidence="3" id="KW-1185">Reference proteome</keyword>
<accession>A0AAV7MTY9</accession>
<comment type="caution">
    <text evidence="2">The sequence shown here is derived from an EMBL/GenBank/DDBJ whole genome shotgun (WGS) entry which is preliminary data.</text>
</comment>
<protein>
    <submittedName>
        <fullName evidence="2">Uncharacterized protein</fullName>
    </submittedName>
</protein>
<dbReference type="AlphaFoldDB" id="A0AAV7MTY9"/>
<evidence type="ECO:0000313" key="2">
    <source>
        <dbReference type="EMBL" id="KAJ1107220.1"/>
    </source>
</evidence>
<feature type="region of interest" description="Disordered" evidence="1">
    <location>
        <begin position="23"/>
        <end position="138"/>
    </location>
</feature>
<evidence type="ECO:0000313" key="3">
    <source>
        <dbReference type="Proteomes" id="UP001066276"/>
    </source>
</evidence>
<feature type="compositionally biased region" description="Acidic residues" evidence="1">
    <location>
        <begin position="84"/>
        <end position="93"/>
    </location>
</feature>
<name>A0AAV7MTY9_PLEWA</name>